<sequence length="502" mass="53478">MALLKAVRAGSRSGAVTLIGPDDANTTLLRTELARYEPTIALGDPVQDAVAAVEITGASSATQAPVALILLDAGSALGGDTLRALRRLHRSGTHLILAMNGIHAHQDWRSVLELDRASLTAAGLGELEILPVSGRLAVAGRSTGDPGLIDRAGLGALHARLTAAATGADTVDAERAAAITARVIAETRARVEDQVRQLSSGAEPGRLREERARLLAGRDGGRTTALSTLRGQLHLARVDLLTEAGSRVRALHASARAELDRLRRREFRDYPERLQHAVTELTGQVDAEIEQRSAELTHRAGELLTHGVGEPSTHGVGEPLTHRVGELSPAEPTPYRRRDPAPRVGAEPDPRHRGVEDHLMIALGASAGVGLGRLLVSPLSLVPALEVASVPVTLLLGAGAAAWVVRARGQVADRNHVRQWMSEALVNVKAQLEQRVTTALVEIETALSDRVVRASAAAMVETDRRVAELEVRLRRMAAEQPGQLAACRRDIDCLDRRDSSVN</sequence>
<evidence type="ECO:0000313" key="3">
    <source>
        <dbReference type="Proteomes" id="UP000266677"/>
    </source>
</evidence>
<organism evidence="2 3">
    <name type="scientific">Nocardia panacis</name>
    <dbReference type="NCBI Taxonomy" id="2340916"/>
    <lineage>
        <taxon>Bacteria</taxon>
        <taxon>Bacillati</taxon>
        <taxon>Actinomycetota</taxon>
        <taxon>Actinomycetes</taxon>
        <taxon>Mycobacteriales</taxon>
        <taxon>Nocardiaceae</taxon>
        <taxon>Nocardia</taxon>
    </lineage>
</organism>
<feature type="compositionally biased region" description="Basic and acidic residues" evidence="1">
    <location>
        <begin position="334"/>
        <end position="352"/>
    </location>
</feature>
<evidence type="ECO:0000256" key="1">
    <source>
        <dbReference type="SAM" id="MobiDB-lite"/>
    </source>
</evidence>
<comment type="caution">
    <text evidence="2">The sequence shown here is derived from an EMBL/GenBank/DDBJ whole genome shotgun (WGS) entry which is preliminary data.</text>
</comment>
<dbReference type="EMBL" id="QZFU01000016">
    <property type="protein sequence ID" value="RJO77250.1"/>
    <property type="molecule type" value="Genomic_DNA"/>
</dbReference>
<dbReference type="OrthoDB" id="4373699at2"/>
<dbReference type="Proteomes" id="UP000266677">
    <property type="component" value="Unassembled WGS sequence"/>
</dbReference>
<name>A0A3A4KBI7_9NOCA</name>
<accession>A0A3A4KBI7</accession>
<evidence type="ECO:0000313" key="2">
    <source>
        <dbReference type="EMBL" id="RJO77250.1"/>
    </source>
</evidence>
<reference evidence="2 3" key="1">
    <citation type="submission" date="2018-09" db="EMBL/GenBank/DDBJ databases">
        <title>YIM PH21274 draft genome.</title>
        <authorList>
            <person name="Miao C."/>
        </authorList>
    </citation>
    <scope>NUCLEOTIDE SEQUENCE [LARGE SCALE GENOMIC DNA]</scope>
    <source>
        <strain evidence="2 3">YIM PH 21724</strain>
    </source>
</reference>
<protein>
    <submittedName>
        <fullName evidence="2">Uncharacterized protein</fullName>
    </submittedName>
</protein>
<proteinExistence type="predicted"/>
<feature type="region of interest" description="Disordered" evidence="1">
    <location>
        <begin position="307"/>
        <end position="352"/>
    </location>
</feature>
<dbReference type="AlphaFoldDB" id="A0A3A4KBI7"/>
<keyword evidence="3" id="KW-1185">Reference proteome</keyword>
<gene>
    <name evidence="2" type="ORF">D5S18_11340</name>
</gene>